<proteinExistence type="inferred from homology"/>
<comment type="similarity">
    <text evidence="2">Belongs to the EMC10 family.</text>
</comment>
<gene>
    <name evidence="9" type="ORF">SLEP1_g36882</name>
</gene>
<keyword evidence="10" id="KW-1185">Reference proteome</keyword>
<evidence type="ECO:0000313" key="9">
    <source>
        <dbReference type="EMBL" id="GKV27747.1"/>
    </source>
</evidence>
<evidence type="ECO:0000256" key="2">
    <source>
        <dbReference type="ARBA" id="ARBA00007695"/>
    </source>
</evidence>
<keyword evidence="4" id="KW-0812">Transmembrane</keyword>
<protein>
    <recommendedName>
        <fullName evidence="3">ER membrane protein complex subunit 10</fullName>
    </recommendedName>
</protein>
<comment type="caution">
    <text evidence="9">The sequence shown here is derived from an EMBL/GenBank/DDBJ whole genome shotgun (WGS) entry which is preliminary data.</text>
</comment>
<keyword evidence="8" id="KW-0472">Membrane</keyword>
<evidence type="ECO:0000256" key="4">
    <source>
        <dbReference type="ARBA" id="ARBA00022692"/>
    </source>
</evidence>
<dbReference type="GO" id="GO:0005789">
    <property type="term" value="C:endoplasmic reticulum membrane"/>
    <property type="evidence" value="ECO:0007669"/>
    <property type="project" value="UniProtKB-SubCell"/>
</dbReference>
<dbReference type="PANTHER" id="PTHR21397">
    <property type="entry name" value="CHROMATIN COMPLEXES SUBUNIT BAP18-RELATED"/>
    <property type="match status" value="1"/>
</dbReference>
<dbReference type="PANTHER" id="PTHR21397:SF4">
    <property type="entry name" value="ER MEMBRANE PROTEIN COMPLEX SUBUNIT 10"/>
    <property type="match status" value="1"/>
</dbReference>
<keyword evidence="6" id="KW-0256">Endoplasmic reticulum</keyword>
<evidence type="ECO:0000256" key="8">
    <source>
        <dbReference type="ARBA" id="ARBA00023136"/>
    </source>
</evidence>
<dbReference type="AlphaFoldDB" id="A0AAV5KSV3"/>
<evidence type="ECO:0000256" key="7">
    <source>
        <dbReference type="ARBA" id="ARBA00022989"/>
    </source>
</evidence>
<evidence type="ECO:0000256" key="5">
    <source>
        <dbReference type="ARBA" id="ARBA00022729"/>
    </source>
</evidence>
<evidence type="ECO:0000313" key="10">
    <source>
        <dbReference type="Proteomes" id="UP001054252"/>
    </source>
</evidence>
<evidence type="ECO:0000256" key="6">
    <source>
        <dbReference type="ARBA" id="ARBA00022824"/>
    </source>
</evidence>
<reference evidence="9 10" key="1">
    <citation type="journal article" date="2021" name="Commun. Biol.">
        <title>The genome of Shorea leprosula (Dipterocarpaceae) highlights the ecological relevance of drought in aseasonal tropical rainforests.</title>
        <authorList>
            <person name="Ng K.K.S."/>
            <person name="Kobayashi M.J."/>
            <person name="Fawcett J.A."/>
            <person name="Hatakeyama M."/>
            <person name="Paape T."/>
            <person name="Ng C.H."/>
            <person name="Ang C.C."/>
            <person name="Tnah L.H."/>
            <person name="Lee C.T."/>
            <person name="Nishiyama T."/>
            <person name="Sese J."/>
            <person name="O'Brien M.J."/>
            <person name="Copetti D."/>
            <person name="Mohd Noor M.I."/>
            <person name="Ong R.C."/>
            <person name="Putra M."/>
            <person name="Sireger I.Z."/>
            <person name="Indrioko S."/>
            <person name="Kosugi Y."/>
            <person name="Izuno A."/>
            <person name="Isagi Y."/>
            <person name="Lee S.L."/>
            <person name="Shimizu K.K."/>
        </authorList>
    </citation>
    <scope>NUCLEOTIDE SEQUENCE [LARGE SCALE GENOMIC DNA]</scope>
    <source>
        <strain evidence="9">214</strain>
    </source>
</reference>
<comment type="subcellular location">
    <subcellularLocation>
        <location evidence="1">Endoplasmic reticulum membrane</location>
        <topology evidence="1">Single-pass type I membrane protein</topology>
    </subcellularLocation>
</comment>
<organism evidence="9 10">
    <name type="scientific">Rubroshorea leprosula</name>
    <dbReference type="NCBI Taxonomy" id="152421"/>
    <lineage>
        <taxon>Eukaryota</taxon>
        <taxon>Viridiplantae</taxon>
        <taxon>Streptophyta</taxon>
        <taxon>Embryophyta</taxon>
        <taxon>Tracheophyta</taxon>
        <taxon>Spermatophyta</taxon>
        <taxon>Magnoliopsida</taxon>
        <taxon>eudicotyledons</taxon>
        <taxon>Gunneridae</taxon>
        <taxon>Pentapetalae</taxon>
        <taxon>rosids</taxon>
        <taxon>malvids</taxon>
        <taxon>Malvales</taxon>
        <taxon>Dipterocarpaceae</taxon>
        <taxon>Rubroshorea</taxon>
    </lineage>
</organism>
<evidence type="ECO:0000256" key="3">
    <source>
        <dbReference type="ARBA" id="ARBA00020105"/>
    </source>
</evidence>
<keyword evidence="7" id="KW-1133">Transmembrane helix</keyword>
<evidence type="ECO:0000256" key="1">
    <source>
        <dbReference type="ARBA" id="ARBA00004115"/>
    </source>
</evidence>
<sequence length="154" mass="16818">MISQACVKLIVDTCYEGFGYVSPMKGVRDRQQLLVMVTQALTDPKLDLAPIFTEEVLSGENGEGEVVQPPERSFGAKHWMYFIPLGLIVMNTITQAMNMPEEQATGQSASLAHPTAAMQRASNAAVLFGLEETKLKPKVAISCLAVSIWHCLYG</sequence>
<dbReference type="EMBL" id="BPVZ01000077">
    <property type="protein sequence ID" value="GKV27747.1"/>
    <property type="molecule type" value="Genomic_DNA"/>
</dbReference>
<dbReference type="Proteomes" id="UP001054252">
    <property type="component" value="Unassembled WGS sequence"/>
</dbReference>
<name>A0AAV5KSV3_9ROSI</name>
<accession>A0AAV5KSV3</accession>
<keyword evidence="5" id="KW-0732">Signal</keyword>